<evidence type="ECO:0000313" key="1">
    <source>
        <dbReference type="EMBL" id="GGF80082.1"/>
    </source>
</evidence>
<organism evidence="1 2">
    <name type="scientific">Hymenobacter qilianensis</name>
    <dbReference type="NCBI Taxonomy" id="1385715"/>
    <lineage>
        <taxon>Bacteria</taxon>
        <taxon>Pseudomonadati</taxon>
        <taxon>Bacteroidota</taxon>
        <taxon>Cytophagia</taxon>
        <taxon>Cytophagales</taxon>
        <taxon>Hymenobacteraceae</taxon>
        <taxon>Hymenobacter</taxon>
    </lineage>
</organism>
<evidence type="ECO:0000313" key="2">
    <source>
        <dbReference type="Proteomes" id="UP000605392"/>
    </source>
</evidence>
<sequence length="265" mass="27201">MSYRDCAVDGRFVGLVDEIVFTGRCLEESRGMFTFSFSPKRMSTSYPLAATRGPGASPARLPRSARHQRWPAKRSGTAWSTLSTGENTLANALAVNASVNGYAGGSFTAGGDGVEMTAYFGIYQDNMPLPTLTALSASRGVASRLLRLTGTGLRGVTAVTFTSARTAINAPAGFVASATRITGVVVPAGLAPGAYAVTVTTAGGTSNGLPLTVTGPTPTPSRFMPANGVVAITLPPTGTTAIAFDKTAAPDPFSFLSLTPHSPFA</sequence>
<name>A0ACB5PX15_9BACT</name>
<proteinExistence type="predicted"/>
<gene>
    <name evidence="1" type="ORF">GCM10011375_38930</name>
</gene>
<reference evidence="1 2" key="1">
    <citation type="journal article" date="2019" name="Int. J. Syst. Evol. Microbiol.">
        <title>The Global Catalogue of Microorganisms (GCM) 10K type strain sequencing project: providing services to taxonomists for standard genome sequencing and annotation.</title>
        <authorList>
            <consortium name="The Broad Institute Genomics Platform"/>
            <consortium name="The Broad Institute Genome Sequencing Center for Infectious Disease"/>
            <person name="Wu L."/>
            <person name="Ma J."/>
        </authorList>
    </citation>
    <scope>NUCLEOTIDE SEQUENCE [LARGE SCALE GENOMIC DNA]</scope>
    <source>
        <strain evidence="1 2">CGMCC 1.12720</strain>
    </source>
</reference>
<comment type="caution">
    <text evidence="1">The sequence shown here is derived from an EMBL/GenBank/DDBJ whole genome shotgun (WGS) entry which is preliminary data.</text>
</comment>
<protein>
    <submittedName>
        <fullName evidence="1">Uncharacterized protein</fullName>
    </submittedName>
</protein>
<keyword evidence="2" id="KW-1185">Reference proteome</keyword>
<dbReference type="EMBL" id="BMFN01000005">
    <property type="protein sequence ID" value="GGF80082.1"/>
    <property type="molecule type" value="Genomic_DNA"/>
</dbReference>
<accession>A0ACB5PX15</accession>
<dbReference type="Proteomes" id="UP000605392">
    <property type="component" value="Unassembled WGS sequence"/>
</dbReference>